<evidence type="ECO:0000313" key="2">
    <source>
        <dbReference type="EnsemblPlants" id="Solyc00g006805.1.1"/>
    </source>
</evidence>
<protein>
    <submittedName>
        <fullName evidence="2">Uncharacterized protein</fullName>
    </submittedName>
</protein>
<keyword evidence="3" id="KW-1185">Reference proteome</keyword>
<evidence type="ECO:0000256" key="1">
    <source>
        <dbReference type="SAM" id="MobiDB-lite"/>
    </source>
</evidence>
<proteinExistence type="predicted"/>
<reference evidence="2" key="2">
    <citation type="submission" date="2019-04" db="UniProtKB">
        <authorList>
            <consortium name="EnsemblPlants"/>
        </authorList>
    </citation>
    <scope>IDENTIFICATION</scope>
    <source>
        <strain evidence="2">cv. Heinz 1706</strain>
    </source>
</reference>
<feature type="region of interest" description="Disordered" evidence="1">
    <location>
        <begin position="19"/>
        <end position="39"/>
    </location>
</feature>
<accession>A0A494G8E7</accession>
<sequence length="192" mass="21418">MLEELGQALLKPSRNFIRGQPSFMHTQPSRSTGDKNDQKISFGKDRKLEQPVHLQPAMEVQQSDFIQNLYFSCILKGVEKFEQVVGTFPRRSRASGVPIFSSNLSISVSTRLTKNDATLVTLDRSLSPEASRPSRAHGAYPIGRAKFTAGLLVTPLTPLSINGMRSKPYGKGIVTNFHKHIRIEQAIYMNFA</sequence>
<organism evidence="2">
    <name type="scientific">Solanum lycopersicum</name>
    <name type="common">Tomato</name>
    <name type="synonym">Lycopersicon esculentum</name>
    <dbReference type="NCBI Taxonomy" id="4081"/>
    <lineage>
        <taxon>Eukaryota</taxon>
        <taxon>Viridiplantae</taxon>
        <taxon>Streptophyta</taxon>
        <taxon>Embryophyta</taxon>
        <taxon>Tracheophyta</taxon>
        <taxon>Spermatophyta</taxon>
        <taxon>Magnoliopsida</taxon>
        <taxon>eudicotyledons</taxon>
        <taxon>Gunneridae</taxon>
        <taxon>Pentapetalae</taxon>
        <taxon>asterids</taxon>
        <taxon>lamiids</taxon>
        <taxon>Solanales</taxon>
        <taxon>Solanaceae</taxon>
        <taxon>Solanoideae</taxon>
        <taxon>Solaneae</taxon>
        <taxon>Solanum</taxon>
        <taxon>Solanum subgen. Lycopersicon</taxon>
    </lineage>
</organism>
<reference evidence="2" key="1">
    <citation type="journal article" date="2012" name="Nature">
        <title>The tomato genome sequence provides insights into fleshy fruit evolution.</title>
        <authorList>
            <consortium name="Tomato Genome Consortium"/>
        </authorList>
    </citation>
    <scope>NUCLEOTIDE SEQUENCE [LARGE SCALE GENOMIC DNA]</scope>
    <source>
        <strain evidence="2">cv. Heinz 1706</strain>
    </source>
</reference>
<dbReference type="AlphaFoldDB" id="A0A494G8E7"/>
<dbReference type="Proteomes" id="UP000004994">
    <property type="component" value="Unassembled WGS sequence"/>
</dbReference>
<evidence type="ECO:0000313" key="3">
    <source>
        <dbReference type="Proteomes" id="UP000004994"/>
    </source>
</evidence>
<dbReference type="Gramene" id="Solyc00g006805.1.1">
    <property type="protein sequence ID" value="Solyc00g006805.1.1"/>
    <property type="gene ID" value="Solyc00g006805.1"/>
</dbReference>
<dbReference type="EnsemblPlants" id="Solyc00g006805.1.1">
    <property type="protein sequence ID" value="Solyc00g006805.1.1"/>
    <property type="gene ID" value="Solyc00g006805.1"/>
</dbReference>
<dbReference type="InParanoid" id="A0A494G8E7"/>
<name>A0A494G8E7_SOLLC</name>